<protein>
    <submittedName>
        <fullName evidence="2">Uncharacterized protein</fullName>
    </submittedName>
</protein>
<name>A0A7V8VDK6_9BACT</name>
<gene>
    <name evidence="2" type="ORF">H0921_07435</name>
</gene>
<organism evidence="2 3">
    <name type="scientific">Thermogemmata fonticola</name>
    <dbReference type="NCBI Taxonomy" id="2755323"/>
    <lineage>
        <taxon>Bacteria</taxon>
        <taxon>Pseudomonadati</taxon>
        <taxon>Planctomycetota</taxon>
        <taxon>Planctomycetia</taxon>
        <taxon>Gemmatales</taxon>
        <taxon>Gemmataceae</taxon>
        <taxon>Thermogemmata</taxon>
    </lineage>
</organism>
<dbReference type="EMBL" id="JACEFB010000003">
    <property type="protein sequence ID" value="MBA2225991.1"/>
    <property type="molecule type" value="Genomic_DNA"/>
</dbReference>
<proteinExistence type="predicted"/>
<dbReference type="RefSeq" id="WP_194537411.1">
    <property type="nucleotide sequence ID" value="NZ_JACEFB010000003.1"/>
</dbReference>
<evidence type="ECO:0000313" key="3">
    <source>
        <dbReference type="Proteomes" id="UP000542342"/>
    </source>
</evidence>
<keyword evidence="3" id="KW-1185">Reference proteome</keyword>
<evidence type="ECO:0000313" key="2">
    <source>
        <dbReference type="EMBL" id="MBA2225991.1"/>
    </source>
</evidence>
<comment type="caution">
    <text evidence="2">The sequence shown here is derived from an EMBL/GenBank/DDBJ whole genome shotgun (WGS) entry which is preliminary data.</text>
</comment>
<feature type="transmembrane region" description="Helical" evidence="1">
    <location>
        <begin position="79"/>
        <end position="101"/>
    </location>
</feature>
<dbReference type="AlphaFoldDB" id="A0A7V8VDK6"/>
<sequence>MKESRNWFDYTINTSGYPILRQHRNITQGQTDGGATFRFEVVRHLELSESDDPPEWEFTLSAFGLPEPVGVVWERRTPVYVWLLVAAGVLLTLAVFFRWLARRLCHGPSEG</sequence>
<keyword evidence="1" id="KW-0812">Transmembrane</keyword>
<accession>A0A7V8VDK6</accession>
<reference evidence="2 3" key="1">
    <citation type="submission" date="2020-07" db="EMBL/GenBank/DDBJ databases">
        <title>Thermogemmata thermophila gen. nov., sp. nov., a novel moderate thermophilic planctomycete from a Kamchatka hot spring.</title>
        <authorList>
            <person name="Elcheninov A.G."/>
            <person name="Podosokorskaya O.A."/>
            <person name="Kovaleva O.L."/>
            <person name="Novikov A."/>
            <person name="Bonch-Osmolovskaya E.A."/>
            <person name="Toshchakov S.V."/>
            <person name="Kublanov I.V."/>
        </authorList>
    </citation>
    <scope>NUCLEOTIDE SEQUENCE [LARGE SCALE GENOMIC DNA]</scope>
    <source>
        <strain evidence="2 3">2918</strain>
    </source>
</reference>
<keyword evidence="1" id="KW-0472">Membrane</keyword>
<keyword evidence="1" id="KW-1133">Transmembrane helix</keyword>
<evidence type="ECO:0000256" key="1">
    <source>
        <dbReference type="SAM" id="Phobius"/>
    </source>
</evidence>
<dbReference type="Proteomes" id="UP000542342">
    <property type="component" value="Unassembled WGS sequence"/>
</dbReference>